<accession>A0A926UWW7</accession>
<dbReference type="Gene3D" id="3.90.660.10">
    <property type="match status" value="1"/>
</dbReference>
<dbReference type="EMBL" id="JACJPY010000102">
    <property type="protein sequence ID" value="MBD2152401.1"/>
    <property type="molecule type" value="Genomic_DNA"/>
</dbReference>
<feature type="binding site" evidence="3">
    <location>
        <position position="235"/>
    </location>
    <ligand>
        <name>FAD</name>
        <dbReference type="ChEBI" id="CHEBI:57692"/>
    </ligand>
</feature>
<dbReference type="PRINTS" id="PR00757">
    <property type="entry name" value="AMINEOXDASEF"/>
</dbReference>
<evidence type="ECO:0000259" key="4">
    <source>
        <dbReference type="Pfam" id="PF01593"/>
    </source>
</evidence>
<feature type="binding site" evidence="3">
    <location>
        <position position="342"/>
    </location>
    <ligand>
        <name>substrate</name>
    </ligand>
</feature>
<protein>
    <submittedName>
        <fullName evidence="5">FAD-dependent oxidoreductase</fullName>
    </submittedName>
</protein>
<dbReference type="Proteomes" id="UP000631421">
    <property type="component" value="Unassembled WGS sequence"/>
</dbReference>
<evidence type="ECO:0000256" key="1">
    <source>
        <dbReference type="ARBA" id="ARBA00001974"/>
    </source>
</evidence>
<reference evidence="5" key="2">
    <citation type="submission" date="2020-08" db="EMBL/GenBank/DDBJ databases">
        <authorList>
            <person name="Chen M."/>
            <person name="Teng W."/>
            <person name="Zhao L."/>
            <person name="Hu C."/>
            <person name="Zhou Y."/>
            <person name="Han B."/>
            <person name="Song L."/>
            <person name="Shu W."/>
        </authorList>
    </citation>
    <scope>NUCLEOTIDE SEQUENCE</scope>
    <source>
        <strain evidence="5">FACHB-1277</strain>
    </source>
</reference>
<feature type="domain" description="Amine oxidase" evidence="4">
    <location>
        <begin position="33"/>
        <end position="449"/>
    </location>
</feature>
<evidence type="ECO:0000256" key="2">
    <source>
        <dbReference type="ARBA" id="ARBA00023002"/>
    </source>
</evidence>
<dbReference type="InterPro" id="IPR002937">
    <property type="entry name" value="Amino_oxidase"/>
</dbReference>
<dbReference type="InterPro" id="IPR036188">
    <property type="entry name" value="FAD/NAD-bd_sf"/>
</dbReference>
<proteinExistence type="predicted"/>
<dbReference type="SUPFAM" id="SSF54373">
    <property type="entry name" value="FAD-linked reductases, C-terminal domain"/>
    <property type="match status" value="1"/>
</dbReference>
<dbReference type="PANTHER" id="PTHR10742:SF410">
    <property type="entry name" value="LYSINE-SPECIFIC HISTONE DEMETHYLASE 2"/>
    <property type="match status" value="1"/>
</dbReference>
<dbReference type="SUPFAM" id="SSF51905">
    <property type="entry name" value="FAD/NAD(P)-binding domain"/>
    <property type="match status" value="1"/>
</dbReference>
<comment type="caution">
    <text evidence="5">The sequence shown here is derived from an EMBL/GenBank/DDBJ whole genome shotgun (WGS) entry which is preliminary data.</text>
</comment>
<dbReference type="Pfam" id="PF01593">
    <property type="entry name" value="Amino_oxidase"/>
    <property type="match status" value="1"/>
</dbReference>
<evidence type="ECO:0000313" key="5">
    <source>
        <dbReference type="EMBL" id="MBD2152401.1"/>
    </source>
</evidence>
<gene>
    <name evidence="5" type="ORF">H6F44_20100</name>
</gene>
<dbReference type="Gene3D" id="3.50.50.60">
    <property type="entry name" value="FAD/NAD(P)-binding domain"/>
    <property type="match status" value="1"/>
</dbReference>
<name>A0A926UWW7_9CYAN</name>
<organism evidence="5 6">
    <name type="scientific">Pseudanabaena cinerea FACHB-1277</name>
    <dbReference type="NCBI Taxonomy" id="2949581"/>
    <lineage>
        <taxon>Bacteria</taxon>
        <taxon>Bacillati</taxon>
        <taxon>Cyanobacteriota</taxon>
        <taxon>Cyanophyceae</taxon>
        <taxon>Pseudanabaenales</taxon>
        <taxon>Pseudanabaenaceae</taxon>
        <taxon>Pseudanabaena</taxon>
        <taxon>Pseudanabaena cinerea</taxon>
    </lineage>
</organism>
<dbReference type="AlphaFoldDB" id="A0A926UWW7"/>
<comment type="cofactor">
    <cofactor evidence="1">
        <name>FAD</name>
        <dbReference type="ChEBI" id="CHEBI:57692"/>
    </cofactor>
</comment>
<dbReference type="GO" id="GO:0016491">
    <property type="term" value="F:oxidoreductase activity"/>
    <property type="evidence" value="ECO:0007669"/>
    <property type="project" value="UniProtKB-KW"/>
</dbReference>
<keyword evidence="2" id="KW-0560">Oxidoreductase</keyword>
<reference evidence="5" key="1">
    <citation type="journal article" date="2015" name="ISME J.">
        <title>Draft Genome Sequence of Streptomyces incarnatus NRRL8089, which Produces the Nucleoside Antibiotic Sinefungin.</title>
        <authorList>
            <person name="Oshima K."/>
            <person name="Hattori M."/>
            <person name="Shimizu H."/>
            <person name="Fukuda K."/>
            <person name="Nemoto M."/>
            <person name="Inagaki K."/>
            <person name="Tamura T."/>
        </authorList>
    </citation>
    <scope>NUCLEOTIDE SEQUENCE</scope>
    <source>
        <strain evidence="5">FACHB-1277</strain>
    </source>
</reference>
<dbReference type="RefSeq" id="WP_190352873.1">
    <property type="nucleotide sequence ID" value="NZ_JACJPY010000102.1"/>
</dbReference>
<dbReference type="PANTHER" id="PTHR10742">
    <property type="entry name" value="FLAVIN MONOAMINE OXIDASE"/>
    <property type="match status" value="1"/>
</dbReference>
<evidence type="ECO:0000313" key="6">
    <source>
        <dbReference type="Proteomes" id="UP000631421"/>
    </source>
</evidence>
<dbReference type="InterPro" id="IPR050281">
    <property type="entry name" value="Flavin_monoamine_oxidase"/>
</dbReference>
<sequence>MSLAIGGGILACANPKALSKEHQDRILVIGAGIAGLAAARALAEQGIRTTILEGRSRIGGRIHTDRSLNNIPLDLGASWIHGIEDNPIYELAKSTNIRTLKTAYTEIQLYGNGKFLSDQEKEAIDQQLAKVLRATEKAREQRTNQDQADISLKLALEQVINSKNPQFSSQQLQELNYAINTAIEHEFAADAGDLSLYHWDHSNAVKGEDVLFPDGYEQIINLIAKGLDIKLNQIVKNITYNNQEVIVTTNQGSFAADKAIITLPLGVLKQGNLEFVPSLPDRKIKAIQSLGMGTLNKVYLQFPNVFWDQEAHLLGSISDNKGEWAEWLNIYFYTHQPILLGFNAGSYGRAIESLSDQGIVAGAMQTLQQMYGSQIPKPTGYLVTRWQQDPFSYGSYSYMATGSTPNDRQALAESVNNRLFFAGEATSQNYPSTVHGAFLSGVEVAQKVMA</sequence>
<evidence type="ECO:0000256" key="3">
    <source>
        <dbReference type="PIRSR" id="PIRSR601613-1"/>
    </source>
</evidence>
<dbReference type="InterPro" id="IPR001613">
    <property type="entry name" value="Flavin_amine_oxidase"/>
</dbReference>
<keyword evidence="6" id="KW-1185">Reference proteome</keyword>